<reference evidence="2" key="1">
    <citation type="submission" date="2022-11" db="UniProtKB">
        <authorList>
            <consortium name="WormBaseParasite"/>
        </authorList>
    </citation>
    <scope>IDENTIFICATION</scope>
</reference>
<protein>
    <submittedName>
        <fullName evidence="2">Secreted protein</fullName>
    </submittedName>
</protein>
<evidence type="ECO:0000313" key="2">
    <source>
        <dbReference type="WBParaSite" id="JU765_v2.g17576.t1"/>
    </source>
</evidence>
<dbReference type="WBParaSite" id="JU765_v2.g17576.t1">
    <property type="protein sequence ID" value="JU765_v2.g17576.t1"/>
    <property type="gene ID" value="JU765_v2.g17576"/>
</dbReference>
<evidence type="ECO:0000313" key="1">
    <source>
        <dbReference type="Proteomes" id="UP000887576"/>
    </source>
</evidence>
<proteinExistence type="predicted"/>
<dbReference type="Proteomes" id="UP000887576">
    <property type="component" value="Unplaced"/>
</dbReference>
<name>A0AC34QMC3_9BILA</name>
<organism evidence="1 2">
    <name type="scientific">Panagrolaimus sp. JU765</name>
    <dbReference type="NCBI Taxonomy" id="591449"/>
    <lineage>
        <taxon>Eukaryota</taxon>
        <taxon>Metazoa</taxon>
        <taxon>Ecdysozoa</taxon>
        <taxon>Nematoda</taxon>
        <taxon>Chromadorea</taxon>
        <taxon>Rhabditida</taxon>
        <taxon>Tylenchina</taxon>
        <taxon>Panagrolaimomorpha</taxon>
        <taxon>Panagrolaimoidea</taxon>
        <taxon>Panagrolaimidae</taxon>
        <taxon>Panagrolaimus</taxon>
    </lineage>
</organism>
<sequence>MKYFFVFLIAIVFQFCQTSTFAGSQGYLLTSAAGGGPDSQEMDPNQQKQNTDDAFYDENYELFDDDYAEPGISAPSKTRPVGTRMGGRGGFRNQEDSADGHDFRDGIFEQG</sequence>
<accession>A0AC34QMC3</accession>